<accession>A0ABS0QC36</accession>
<organism evidence="2 3">
    <name type="scientific">Hymenobacter negativus</name>
    <dbReference type="NCBI Taxonomy" id="2795026"/>
    <lineage>
        <taxon>Bacteria</taxon>
        <taxon>Pseudomonadati</taxon>
        <taxon>Bacteroidota</taxon>
        <taxon>Cytophagia</taxon>
        <taxon>Cytophagales</taxon>
        <taxon>Hymenobacteraceae</taxon>
        <taxon>Hymenobacter</taxon>
    </lineage>
</organism>
<protein>
    <recommendedName>
        <fullName evidence="4">Outer membrane protein beta-barrel domain-containing protein</fullName>
    </recommendedName>
</protein>
<dbReference type="Proteomes" id="UP000625631">
    <property type="component" value="Unassembled WGS sequence"/>
</dbReference>
<sequence length="231" mass="24376">MRNTVLLLAALGSTLSAAQAQSTIGKGTGLLTGSVGYHTQTENVSSTTGNGSAFSSTSRFGTFMLDLSVGGFVADNLALGLQLNHTVTGGSYTSSNNNSSSPSIPTASTLRVGPMAQYYKMLSEQFGLTTMLGAGYESDNNVSQSLYYNNYGNPSIYYSTRKLTGFYAALTPGIIFFPVPKLGLTASIGSLSYSRLKVKNDNNIDQTLNSLDAGFGLSQLQFGAGYYFGRK</sequence>
<keyword evidence="3" id="KW-1185">Reference proteome</keyword>
<evidence type="ECO:0000256" key="1">
    <source>
        <dbReference type="SAM" id="SignalP"/>
    </source>
</evidence>
<keyword evidence="1" id="KW-0732">Signal</keyword>
<evidence type="ECO:0000313" key="2">
    <source>
        <dbReference type="EMBL" id="MBH8560218.1"/>
    </source>
</evidence>
<feature type="chain" id="PRO_5045755319" description="Outer membrane protein beta-barrel domain-containing protein" evidence="1">
    <location>
        <begin position="21"/>
        <end position="231"/>
    </location>
</feature>
<evidence type="ECO:0000313" key="3">
    <source>
        <dbReference type="Proteomes" id="UP000625631"/>
    </source>
</evidence>
<name>A0ABS0QC36_9BACT</name>
<proteinExistence type="predicted"/>
<evidence type="ECO:0008006" key="4">
    <source>
        <dbReference type="Google" id="ProtNLM"/>
    </source>
</evidence>
<gene>
    <name evidence="2" type="ORF">I7X13_19305</name>
</gene>
<dbReference type="EMBL" id="JAEDAE010000012">
    <property type="protein sequence ID" value="MBH8560218.1"/>
    <property type="molecule type" value="Genomic_DNA"/>
</dbReference>
<comment type="caution">
    <text evidence="2">The sequence shown here is derived from an EMBL/GenBank/DDBJ whole genome shotgun (WGS) entry which is preliminary data.</text>
</comment>
<reference evidence="2 3" key="1">
    <citation type="submission" date="2020-12" db="EMBL/GenBank/DDBJ databases">
        <title>Hymenobacter sp.</title>
        <authorList>
            <person name="Kim M.K."/>
        </authorList>
    </citation>
    <scope>NUCLEOTIDE SEQUENCE [LARGE SCALE GENOMIC DNA]</scope>
    <source>
        <strain evidence="2 3">BT442</strain>
    </source>
</reference>
<dbReference type="RefSeq" id="WP_198076742.1">
    <property type="nucleotide sequence ID" value="NZ_JAEDAE010000012.1"/>
</dbReference>
<feature type="signal peptide" evidence="1">
    <location>
        <begin position="1"/>
        <end position="20"/>
    </location>
</feature>